<evidence type="ECO:0000313" key="10">
    <source>
        <dbReference type="Proteomes" id="UP000502706"/>
    </source>
</evidence>
<accession>A0A6G8PXN0</accession>
<dbReference type="InterPro" id="IPR027417">
    <property type="entry name" value="P-loop_NTPase"/>
</dbReference>
<dbReference type="HAMAP" id="MF_01894">
    <property type="entry name" value="Smc_prok"/>
    <property type="match status" value="1"/>
</dbReference>
<dbReference type="EMBL" id="CP045121">
    <property type="protein sequence ID" value="QIN78946.1"/>
    <property type="molecule type" value="Genomic_DNA"/>
</dbReference>
<protein>
    <recommendedName>
        <fullName evidence="6">Chromosome partition protein Smc</fullName>
    </recommendedName>
</protein>
<gene>
    <name evidence="6 9" type="primary">smc</name>
    <name evidence="9" type="ORF">GBA65_10905</name>
</gene>
<evidence type="ECO:0000256" key="3">
    <source>
        <dbReference type="ARBA" id="ARBA00022840"/>
    </source>
</evidence>
<dbReference type="InterPro" id="IPR003395">
    <property type="entry name" value="RecF/RecN/SMC_N"/>
</dbReference>
<comment type="subcellular location">
    <subcellularLocation>
        <location evidence="6">Cytoplasm</location>
    </subcellularLocation>
</comment>
<dbReference type="KEGG" id="rmar:GBA65_10905"/>
<dbReference type="InterPro" id="IPR024704">
    <property type="entry name" value="SMC"/>
</dbReference>
<dbReference type="GO" id="GO:0005737">
    <property type="term" value="C:cytoplasm"/>
    <property type="evidence" value="ECO:0007669"/>
    <property type="project" value="UniProtKB-SubCell"/>
</dbReference>
<evidence type="ECO:0000256" key="7">
    <source>
        <dbReference type="SAM" id="MobiDB-lite"/>
    </source>
</evidence>
<dbReference type="NCBIfam" id="TIGR02168">
    <property type="entry name" value="SMC_prok_B"/>
    <property type="match status" value="1"/>
</dbReference>
<feature type="region of interest" description="Disordered" evidence="7">
    <location>
        <begin position="719"/>
        <end position="739"/>
    </location>
</feature>
<keyword evidence="10" id="KW-1185">Reference proteome</keyword>
<dbReference type="GO" id="GO:0006260">
    <property type="term" value="P:DNA replication"/>
    <property type="evidence" value="ECO:0007669"/>
    <property type="project" value="UniProtKB-UniRule"/>
</dbReference>
<dbReference type="PANTHER" id="PTHR43977">
    <property type="entry name" value="STRUCTURAL MAINTENANCE OF CHROMOSOMES PROTEIN 3"/>
    <property type="match status" value="1"/>
</dbReference>
<evidence type="ECO:0000256" key="6">
    <source>
        <dbReference type="HAMAP-Rule" id="MF_01894"/>
    </source>
</evidence>
<dbReference type="AlphaFoldDB" id="A0A6G8PXN0"/>
<feature type="coiled-coil region" evidence="6">
    <location>
        <begin position="235"/>
        <end position="349"/>
    </location>
</feature>
<evidence type="ECO:0000256" key="1">
    <source>
        <dbReference type="ARBA" id="ARBA00022490"/>
    </source>
</evidence>
<dbReference type="RefSeq" id="WP_166396610.1">
    <property type="nucleotide sequence ID" value="NZ_CP045121.1"/>
</dbReference>
<dbReference type="GO" id="GO:0016887">
    <property type="term" value="F:ATP hydrolysis activity"/>
    <property type="evidence" value="ECO:0007669"/>
    <property type="project" value="InterPro"/>
</dbReference>
<evidence type="ECO:0000313" key="9">
    <source>
        <dbReference type="EMBL" id="QIN78946.1"/>
    </source>
</evidence>
<keyword evidence="5 6" id="KW-0238">DNA-binding</keyword>
<keyword evidence="3 6" id="KW-0067">ATP-binding</keyword>
<dbReference type="GO" id="GO:0007062">
    <property type="term" value="P:sister chromatid cohesion"/>
    <property type="evidence" value="ECO:0007669"/>
    <property type="project" value="InterPro"/>
</dbReference>
<feature type="coiled-coil region" evidence="6">
    <location>
        <begin position="843"/>
        <end position="870"/>
    </location>
</feature>
<dbReference type="SUPFAM" id="SSF52540">
    <property type="entry name" value="P-loop containing nucleoside triphosphate hydrolases"/>
    <property type="match status" value="1"/>
</dbReference>
<name>A0A6G8PXN0_9ACTN</name>
<keyword evidence="2 6" id="KW-0547">Nucleotide-binding</keyword>
<proteinExistence type="inferred from homology"/>
<reference evidence="9 10" key="1">
    <citation type="submission" date="2019-10" db="EMBL/GenBank/DDBJ databases">
        <title>Rubrobacter sp nov SCSIO 52915 isolated from a deep-sea sediment in the South China Sea.</title>
        <authorList>
            <person name="Chen R.W."/>
        </authorList>
    </citation>
    <scope>NUCLEOTIDE SEQUENCE [LARGE SCALE GENOMIC DNA]</scope>
    <source>
        <strain evidence="9 10">SCSIO 52915</strain>
    </source>
</reference>
<feature type="domain" description="RecF/RecN/SMC N-terminal" evidence="8">
    <location>
        <begin position="1"/>
        <end position="1094"/>
    </location>
</feature>
<dbReference type="GO" id="GO:0030261">
    <property type="term" value="P:chromosome condensation"/>
    <property type="evidence" value="ECO:0007669"/>
    <property type="project" value="InterPro"/>
</dbReference>
<dbReference type="GO" id="GO:0007059">
    <property type="term" value="P:chromosome segregation"/>
    <property type="evidence" value="ECO:0007669"/>
    <property type="project" value="UniProtKB-UniRule"/>
</dbReference>
<dbReference type="InterPro" id="IPR011890">
    <property type="entry name" value="SMC_prok"/>
</dbReference>
<sequence>MLSAIYVKGFKTFARPVRMPLSGGITAIVGPNGSGKSNITDAILFALGEGSPSLLRAGSMDDVVFSGSESLPAAGAAEVTLVIDNGDGVVSLPYGEVSLTRRISRGGDTEYRINGSRARMADVRAVAGEAGIGRHSILRQGAVDAIVAGGAQACRTALEEAAGLGVFRRRRLAAGRKLDQTAAQLESGRALEAELAEQLRKIEREAVAAREYRELEARYRKLSLAHLYGVATRGLDGLRSRLAEAEATAARLVEEEGAAREQGRRHGEAEVKLEGELREVERLIEGLENGLERLRADASRAERSAFRAEGARDVDADRRRLVERIEGEIERVSAELGRLEEGVDGLEEGHARAKGELGRLEGLVSRTRREGSAATARRVEAAGNLRALRERRDRAASRLGETEAMGDEDLARLAEAREGLDALRSEPRVGASAVPERVRELRGLLRGRAADADSRRGVLASLVGRTEAEVRALRVPEGGSNGKRLYEVVRSRPGYEAAVEAALGDLAGGVIAPLSEGLRFLSGERPSERVVVRLDAGELAEHGTPPGKPLAECVEVLDPSYEEVASRLLAGIYVIDGVAEPGGSAPSNGHVAVTREGLRLTRTSASRTAEDGEFVREARLAEEEARLDVLKNRMGEELYDLREEVASHSGRLDELNARGEALRNLASRVTRAGRLLASEAERRSKGAERARCLRQEAEAALEGAEGEISTAEATLGEAEKAEQRAGEELSEAQRSVDPAYAATREAAGRLARSRSAIRALRDRRARLVRELGRLKKAAPAGRDQRLAELSRRAIGAASRLEAGGREGLGAARRARSEAAARRTRVSEERAELSRTAGELAVELARARSGVEAVREELVRVEEAAARASEEILEEWGATLEVARGEAEALGEPSEAERARLARRLKRFGDVNLLAISQQGDLEERYEFVSAQRADVEAAAEELEHVIRKLDGEMEERFTSTFRDVRRAFGEIVPRMMDGASGELTLSEEGVEVGLRLRRKGWRPLRVLSGGERSLLALSFLFSIFLSRPTPSGDRTGAFCVLDEAEAALDDVNLARFLSVVDSYRASGQFLLVTHQKRTMATADVLYGVTQDSSGATVVVSKRLTGE</sequence>
<comment type="subunit">
    <text evidence="6">Homodimer.</text>
</comment>
<evidence type="ECO:0000256" key="4">
    <source>
        <dbReference type="ARBA" id="ARBA00023054"/>
    </source>
</evidence>
<evidence type="ECO:0000259" key="8">
    <source>
        <dbReference type="Pfam" id="PF02463"/>
    </source>
</evidence>
<organism evidence="9 10">
    <name type="scientific">Rubrobacter marinus</name>
    <dbReference type="NCBI Taxonomy" id="2653852"/>
    <lineage>
        <taxon>Bacteria</taxon>
        <taxon>Bacillati</taxon>
        <taxon>Actinomycetota</taxon>
        <taxon>Rubrobacteria</taxon>
        <taxon>Rubrobacterales</taxon>
        <taxon>Rubrobacteraceae</taxon>
        <taxon>Rubrobacter</taxon>
    </lineage>
</organism>
<keyword evidence="4 6" id="KW-0175">Coiled coil</keyword>
<evidence type="ECO:0000256" key="2">
    <source>
        <dbReference type="ARBA" id="ARBA00022741"/>
    </source>
</evidence>
<dbReference type="Gene3D" id="1.10.287.1490">
    <property type="match status" value="1"/>
</dbReference>
<keyword evidence="1 6" id="KW-0963">Cytoplasm</keyword>
<comment type="function">
    <text evidence="6">Required for chromosome condensation and partitioning.</text>
</comment>
<dbReference type="GO" id="GO:0003677">
    <property type="term" value="F:DNA binding"/>
    <property type="evidence" value="ECO:0007669"/>
    <property type="project" value="UniProtKB-UniRule"/>
</dbReference>
<evidence type="ECO:0000256" key="5">
    <source>
        <dbReference type="ARBA" id="ARBA00023125"/>
    </source>
</evidence>
<feature type="binding site" evidence="6">
    <location>
        <begin position="31"/>
        <end position="38"/>
    </location>
    <ligand>
        <name>ATP</name>
        <dbReference type="ChEBI" id="CHEBI:30616"/>
    </ligand>
</feature>
<dbReference type="Proteomes" id="UP000502706">
    <property type="component" value="Chromosome"/>
</dbReference>
<dbReference type="Gene3D" id="3.40.50.300">
    <property type="entry name" value="P-loop containing nucleotide triphosphate hydrolases"/>
    <property type="match status" value="2"/>
</dbReference>
<dbReference type="PIRSF" id="PIRSF005719">
    <property type="entry name" value="SMC"/>
    <property type="match status" value="1"/>
</dbReference>
<comment type="domain">
    <text evidence="6">Contains large globular domains required for ATP hydrolysis at each terminus and a third globular domain forming a flexible hinge near the middle of the molecule. These domains are separated by coiled-coil structures.</text>
</comment>
<dbReference type="Pfam" id="PF02463">
    <property type="entry name" value="SMC_N"/>
    <property type="match status" value="1"/>
</dbReference>
<comment type="similarity">
    <text evidence="6">Belongs to the SMC family.</text>
</comment>
<dbReference type="GO" id="GO:0005524">
    <property type="term" value="F:ATP binding"/>
    <property type="evidence" value="ECO:0007669"/>
    <property type="project" value="UniProtKB-UniRule"/>
</dbReference>